<feature type="region of interest" description="Disordered" evidence="2">
    <location>
        <begin position="529"/>
        <end position="578"/>
    </location>
</feature>
<evidence type="ECO:0000313" key="4">
    <source>
        <dbReference type="Proteomes" id="UP000492821"/>
    </source>
</evidence>
<keyword evidence="3" id="KW-0732">Signal</keyword>
<feature type="coiled-coil region" evidence="1">
    <location>
        <begin position="320"/>
        <end position="508"/>
    </location>
</feature>
<reference evidence="4" key="1">
    <citation type="journal article" date="2013" name="Genetics">
        <title>The draft genome and transcriptome of Panagrellus redivivus are shaped by the harsh demands of a free-living lifestyle.</title>
        <authorList>
            <person name="Srinivasan J."/>
            <person name="Dillman A.R."/>
            <person name="Macchietto M.G."/>
            <person name="Heikkinen L."/>
            <person name="Lakso M."/>
            <person name="Fracchia K.M."/>
            <person name="Antoshechkin I."/>
            <person name="Mortazavi A."/>
            <person name="Wong G."/>
            <person name="Sternberg P.W."/>
        </authorList>
    </citation>
    <scope>NUCLEOTIDE SEQUENCE [LARGE SCALE GENOMIC DNA]</scope>
    <source>
        <strain evidence="4">MT8872</strain>
    </source>
</reference>
<keyword evidence="1" id="KW-0175">Coiled coil</keyword>
<proteinExistence type="predicted"/>
<sequence>MFLLMVFFVTSAPPLAYLMPLPNLLLIRSFDLADVPIILQQVIGSHVNSISCRMHPSFLLSREIACSDGAVIIEFNEIIYKKMGFEKVITAGEIDSEPVEAKVGAEATTIRSLPTKLNNGHDRLPINESRKFCEAGHRIGCQPGHDPSTRYHTSRPSTRQVRAFTSCTSQFAIPVDKISPWQSSFLSVVSPTMEEDPELIALYNELNDLRLFKNKLLETRGNDRQRLRKKANSKSAQNDLARLRNEYEALQANCAEMQALAKWEKNELEKQREILQSAQQEEQSNKELHRSVAAELTTIKGSAKVLKKAKTKYNRTLYALKKAEQGNAELEAYGTQLQREYVNLLKRREKQDAMRLNFEKDSDKDFAELAKKKEQLEKKSEEIDEKYAKLQMERVAYEAKKKTLLEDLEKDSDVIESLDSKIADAKKQKEDSRLKLKAASDQTKSLKQQLREINDAKNQEAFYRKQSQQLKNEIIKHRNAIGPKKQQWRKAESRLKFAESNLEKLENNDSDDLFTSLLDTSIKIVMDPPHPSFLKQTPSTNAPPNTFAPIPRRRTPSRPRKTTPQKPFGRSGSLSRLN</sequence>
<evidence type="ECO:0000256" key="1">
    <source>
        <dbReference type="SAM" id="Coils"/>
    </source>
</evidence>
<keyword evidence="4" id="KW-1185">Reference proteome</keyword>
<reference evidence="5" key="2">
    <citation type="submission" date="2020-10" db="UniProtKB">
        <authorList>
            <consortium name="WormBaseParasite"/>
        </authorList>
    </citation>
    <scope>IDENTIFICATION</scope>
</reference>
<organism evidence="4 5">
    <name type="scientific">Panagrellus redivivus</name>
    <name type="common">Microworm</name>
    <dbReference type="NCBI Taxonomy" id="6233"/>
    <lineage>
        <taxon>Eukaryota</taxon>
        <taxon>Metazoa</taxon>
        <taxon>Ecdysozoa</taxon>
        <taxon>Nematoda</taxon>
        <taxon>Chromadorea</taxon>
        <taxon>Rhabditida</taxon>
        <taxon>Tylenchina</taxon>
        <taxon>Panagrolaimomorpha</taxon>
        <taxon>Panagrolaimoidea</taxon>
        <taxon>Panagrolaimidae</taxon>
        <taxon>Panagrellus</taxon>
    </lineage>
</organism>
<feature type="chain" id="PRO_5028829010" evidence="3">
    <location>
        <begin position="19"/>
        <end position="578"/>
    </location>
</feature>
<protein>
    <submittedName>
        <fullName evidence="5">Coiled-coil domain-containing protein 147</fullName>
    </submittedName>
</protein>
<dbReference type="Proteomes" id="UP000492821">
    <property type="component" value="Unassembled WGS sequence"/>
</dbReference>
<evidence type="ECO:0000313" key="5">
    <source>
        <dbReference type="WBParaSite" id="Pan_g21850.t1"/>
    </source>
</evidence>
<accession>A0A7E4VL52</accession>
<feature type="compositionally biased region" description="Basic residues" evidence="2">
    <location>
        <begin position="551"/>
        <end position="563"/>
    </location>
</feature>
<feature type="signal peptide" evidence="3">
    <location>
        <begin position="1"/>
        <end position="18"/>
    </location>
</feature>
<evidence type="ECO:0000256" key="2">
    <source>
        <dbReference type="SAM" id="MobiDB-lite"/>
    </source>
</evidence>
<feature type="compositionally biased region" description="Polar residues" evidence="2">
    <location>
        <begin position="534"/>
        <end position="544"/>
    </location>
</feature>
<evidence type="ECO:0000256" key="3">
    <source>
        <dbReference type="SAM" id="SignalP"/>
    </source>
</evidence>
<feature type="coiled-coil region" evidence="1">
    <location>
        <begin position="226"/>
        <end position="285"/>
    </location>
</feature>
<name>A0A7E4VL52_PANRE</name>
<dbReference type="AlphaFoldDB" id="A0A7E4VL52"/>
<dbReference type="WBParaSite" id="Pan_g21850.t1">
    <property type="protein sequence ID" value="Pan_g21850.t1"/>
    <property type="gene ID" value="Pan_g21850"/>
</dbReference>